<dbReference type="Proteomes" id="UP000501058">
    <property type="component" value="Chromosome"/>
</dbReference>
<accession>A0A6G7Y9S0</accession>
<dbReference type="SUPFAM" id="SSF141571">
    <property type="entry name" value="Pentapeptide repeat-like"/>
    <property type="match status" value="1"/>
</dbReference>
<gene>
    <name evidence="2" type="ORF">G7070_16185</name>
</gene>
<protein>
    <submittedName>
        <fullName evidence="2">Pentapeptide repeat-containing protein</fullName>
    </submittedName>
</protein>
<keyword evidence="3" id="KW-1185">Reference proteome</keyword>
<name>A0A6G7Y9S0_9ACTN</name>
<dbReference type="Pfam" id="PF00805">
    <property type="entry name" value="Pentapeptide"/>
    <property type="match status" value="1"/>
</dbReference>
<evidence type="ECO:0000256" key="1">
    <source>
        <dbReference type="SAM" id="MobiDB-lite"/>
    </source>
</evidence>
<feature type="region of interest" description="Disordered" evidence="1">
    <location>
        <begin position="119"/>
        <end position="218"/>
    </location>
</feature>
<feature type="compositionally biased region" description="Low complexity" evidence="1">
    <location>
        <begin position="207"/>
        <end position="218"/>
    </location>
</feature>
<dbReference type="InterPro" id="IPR001646">
    <property type="entry name" value="5peptide_repeat"/>
</dbReference>
<feature type="compositionally biased region" description="Low complexity" evidence="1">
    <location>
        <begin position="119"/>
        <end position="147"/>
    </location>
</feature>
<dbReference type="AlphaFoldDB" id="A0A6G7Y9S0"/>
<organism evidence="2 3">
    <name type="scientific">Propioniciclava coleopterorum</name>
    <dbReference type="NCBI Taxonomy" id="2714937"/>
    <lineage>
        <taxon>Bacteria</taxon>
        <taxon>Bacillati</taxon>
        <taxon>Actinomycetota</taxon>
        <taxon>Actinomycetes</taxon>
        <taxon>Propionibacteriales</taxon>
        <taxon>Propionibacteriaceae</taxon>
        <taxon>Propioniciclava</taxon>
    </lineage>
</organism>
<dbReference type="RefSeq" id="WP_166234588.1">
    <property type="nucleotide sequence ID" value="NZ_CP049865.1"/>
</dbReference>
<reference evidence="2 3" key="1">
    <citation type="submission" date="2020-03" db="EMBL/GenBank/DDBJ databases">
        <title>Propioniciclava sp. nov., isolated from Hydrophilus acuminatus.</title>
        <authorList>
            <person name="Hyun D.-W."/>
            <person name="Bae J.-W."/>
        </authorList>
    </citation>
    <scope>NUCLEOTIDE SEQUENCE [LARGE SCALE GENOMIC DNA]</scope>
    <source>
        <strain evidence="2 3">HDW11</strain>
    </source>
</reference>
<dbReference type="Gene3D" id="2.160.20.80">
    <property type="entry name" value="E3 ubiquitin-protein ligase SopA"/>
    <property type="match status" value="2"/>
</dbReference>
<dbReference type="KEGG" id="prv:G7070_16185"/>
<dbReference type="EMBL" id="CP049865">
    <property type="protein sequence ID" value="QIK73520.1"/>
    <property type="molecule type" value="Genomic_DNA"/>
</dbReference>
<proteinExistence type="predicted"/>
<sequence length="409" mass="43615">MTTAPDALLAALVPRGWSLTPAVADRTADLARLSALAIPADWAACLLRFDALVGPDEDAWFLALDDYTGTSDAAFAWDEWRTLSLDAAMGPDDAARVTRFWDDVLPILLAVGARTRSGASAAPPASWSAAPSPTSRTPTWSPRTWPRCSPRWRRAPWRCRDDGPRGAGRPLAAPLDAGAARRPQGPGGGAGPRRARPAPPGDGLVGRGRVPRPARAGAGREPVRLSFLTLSRVDLSHARGAVSLYRCVIEDGRFDHAALATGTRLGRRLERCSFRAARLRGVTLGTEVVGCDFTGADARRLICEPNTRFEDCTFEGVDLSDAALADATFVRCSFAGAVLGPGTSFSRCTFVDTDLDPGPARLTRCRRDGADLPDRWDGAADAEADLQRFAARYAARLAAGETDLPLGDD</sequence>
<evidence type="ECO:0000313" key="2">
    <source>
        <dbReference type="EMBL" id="QIK73520.1"/>
    </source>
</evidence>
<evidence type="ECO:0000313" key="3">
    <source>
        <dbReference type="Proteomes" id="UP000501058"/>
    </source>
</evidence>